<reference evidence="2" key="2">
    <citation type="submission" date="2020-11" db="EMBL/GenBank/DDBJ databases">
        <authorList>
            <person name="McCartney M.A."/>
            <person name="Auch B."/>
            <person name="Kono T."/>
            <person name="Mallez S."/>
            <person name="Becker A."/>
            <person name="Gohl D.M."/>
            <person name="Silverstein K.A.T."/>
            <person name="Koren S."/>
            <person name="Bechman K.B."/>
            <person name="Herman A."/>
            <person name="Abrahante J.E."/>
            <person name="Garbe J."/>
        </authorList>
    </citation>
    <scope>NUCLEOTIDE SEQUENCE</scope>
    <source>
        <strain evidence="2">Duluth1</strain>
        <tissue evidence="2">Whole animal</tissue>
    </source>
</reference>
<evidence type="ECO:0000313" key="2">
    <source>
        <dbReference type="EMBL" id="KAH3781604.1"/>
    </source>
</evidence>
<sequence length="161" mass="18130">MFESNQGLLLRLGIICFIKTVFNTPKNKSLQHSQESSTEVAVNILDQSKKLRPNRQGTRLNNPVRQTRGVQQVPPRPPGHSLYHRRKPTAADYAPLIYLGMESNVMNRPGLSDDVPLSEIGTSGHDIICDKFQKVYDDVRGVPIFPQMNHTSPCPDDRPNQ</sequence>
<feature type="region of interest" description="Disordered" evidence="1">
    <location>
        <begin position="66"/>
        <end position="85"/>
    </location>
</feature>
<name>A0A9D4ELJ2_DREPO</name>
<dbReference type="EMBL" id="JAIWYP010000008">
    <property type="protein sequence ID" value="KAH3781604.1"/>
    <property type="molecule type" value="Genomic_DNA"/>
</dbReference>
<reference evidence="2" key="1">
    <citation type="journal article" date="2019" name="bioRxiv">
        <title>The Genome of the Zebra Mussel, Dreissena polymorpha: A Resource for Invasive Species Research.</title>
        <authorList>
            <person name="McCartney M.A."/>
            <person name="Auch B."/>
            <person name="Kono T."/>
            <person name="Mallez S."/>
            <person name="Zhang Y."/>
            <person name="Obille A."/>
            <person name="Becker A."/>
            <person name="Abrahante J.E."/>
            <person name="Garbe J."/>
            <person name="Badalamenti J.P."/>
            <person name="Herman A."/>
            <person name="Mangelson H."/>
            <person name="Liachko I."/>
            <person name="Sullivan S."/>
            <person name="Sone E.D."/>
            <person name="Koren S."/>
            <person name="Silverstein K.A.T."/>
            <person name="Beckman K.B."/>
            <person name="Gohl D.M."/>
        </authorList>
    </citation>
    <scope>NUCLEOTIDE SEQUENCE</scope>
    <source>
        <strain evidence="2">Duluth1</strain>
        <tissue evidence="2">Whole animal</tissue>
    </source>
</reference>
<organism evidence="2 3">
    <name type="scientific">Dreissena polymorpha</name>
    <name type="common">Zebra mussel</name>
    <name type="synonym">Mytilus polymorpha</name>
    <dbReference type="NCBI Taxonomy" id="45954"/>
    <lineage>
        <taxon>Eukaryota</taxon>
        <taxon>Metazoa</taxon>
        <taxon>Spiralia</taxon>
        <taxon>Lophotrochozoa</taxon>
        <taxon>Mollusca</taxon>
        <taxon>Bivalvia</taxon>
        <taxon>Autobranchia</taxon>
        <taxon>Heteroconchia</taxon>
        <taxon>Euheterodonta</taxon>
        <taxon>Imparidentia</taxon>
        <taxon>Neoheterodontei</taxon>
        <taxon>Myida</taxon>
        <taxon>Dreissenoidea</taxon>
        <taxon>Dreissenidae</taxon>
        <taxon>Dreissena</taxon>
    </lineage>
</organism>
<proteinExistence type="predicted"/>
<accession>A0A9D4ELJ2</accession>
<gene>
    <name evidence="2" type="ORF">DPMN_159503</name>
</gene>
<keyword evidence="3" id="KW-1185">Reference proteome</keyword>
<dbReference type="Proteomes" id="UP000828390">
    <property type="component" value="Unassembled WGS sequence"/>
</dbReference>
<evidence type="ECO:0000313" key="3">
    <source>
        <dbReference type="Proteomes" id="UP000828390"/>
    </source>
</evidence>
<evidence type="ECO:0000256" key="1">
    <source>
        <dbReference type="SAM" id="MobiDB-lite"/>
    </source>
</evidence>
<dbReference type="AlphaFoldDB" id="A0A9D4ELJ2"/>
<comment type="caution">
    <text evidence="2">The sequence shown here is derived from an EMBL/GenBank/DDBJ whole genome shotgun (WGS) entry which is preliminary data.</text>
</comment>
<protein>
    <submittedName>
        <fullName evidence="2">Uncharacterized protein</fullName>
    </submittedName>
</protein>